<organism evidence="3 4">
    <name type="scientific">Plantactinospora soyae</name>
    <dbReference type="NCBI Taxonomy" id="1544732"/>
    <lineage>
        <taxon>Bacteria</taxon>
        <taxon>Bacillati</taxon>
        <taxon>Actinomycetota</taxon>
        <taxon>Actinomycetes</taxon>
        <taxon>Micromonosporales</taxon>
        <taxon>Micromonosporaceae</taxon>
        <taxon>Plantactinospora</taxon>
    </lineage>
</organism>
<comment type="caution">
    <text evidence="3">The sequence shown here is derived from an EMBL/GenBank/DDBJ whole genome shotgun (WGS) entry which is preliminary data.</text>
</comment>
<gene>
    <name evidence="3" type="ORF">H4W31_007922</name>
</gene>
<keyword evidence="4" id="KW-1185">Reference proteome</keyword>
<dbReference type="EMBL" id="JADBEB010000001">
    <property type="protein sequence ID" value="MBE1492284.1"/>
    <property type="molecule type" value="Genomic_DNA"/>
</dbReference>
<feature type="region of interest" description="Disordered" evidence="1">
    <location>
        <begin position="312"/>
        <end position="340"/>
    </location>
</feature>
<dbReference type="InterPro" id="IPR002035">
    <property type="entry name" value="VWF_A"/>
</dbReference>
<reference evidence="3" key="1">
    <citation type="submission" date="2020-10" db="EMBL/GenBank/DDBJ databases">
        <title>Sequencing the genomes of 1000 actinobacteria strains.</title>
        <authorList>
            <person name="Klenk H.-P."/>
        </authorList>
    </citation>
    <scope>NUCLEOTIDE SEQUENCE</scope>
    <source>
        <strain evidence="3">DSM 46832</strain>
    </source>
</reference>
<accession>A0A927RAD8</accession>
<feature type="domain" description="VWFA" evidence="2">
    <location>
        <begin position="360"/>
        <end position="553"/>
    </location>
</feature>
<dbReference type="Pfam" id="PF13531">
    <property type="entry name" value="SBP_bac_11"/>
    <property type="match status" value="1"/>
</dbReference>
<proteinExistence type="predicted"/>
<evidence type="ECO:0000259" key="2">
    <source>
        <dbReference type="PROSITE" id="PS50234"/>
    </source>
</evidence>
<sequence length="560" mass="56687">MSGVSLGYQQLAGSGCTSQAKLTVAAAPEIVPAVQSVAESGIDQGGAPGGVCVTVSVSPVEPADMAAALATAHGVGLAGVGQGNGTTVIPDVWVPDSSTWLQRLRTAAPGFATTDGASIARSPVVVAMPEPVASGLGWPNTTLSWDDLLEKITTGTGLRTGIVEPTRDAAGLSGLMALGAAAGAAGAGAQQATTATLRAVATGRSALRGDLLAQFPRSSDVSSISGALRLAMLSEEDVIAYNAAKPPVPLAALYLDPAPTPLDYPFAVMPGTDPAKVAAADGLHQALSTGRFRDKLAAQGLRAADGTWGAGFSAPTGAPSPAGGSPSASPRAGGAAPTRADPAVVDRALSTWSAITAPGRMLAAINVSGTMRGRVPTAGNATRMQVTLQAAQRGLGLFNDDWAVGLWVFSTRLDGSRDYRQLVPIGTLSSQRSELVGALAGITPGQNRDTGLYDTILAAYKEVQDGWQAGRVNSVVILTDGIGNDDPAGLSLESLISKLTALRDDAQPIQLIILGIGDAVNREPLDQITRTTGGGVLIAEDPAKIGDVFLRAIALRPAPR</sequence>
<evidence type="ECO:0000313" key="3">
    <source>
        <dbReference type="EMBL" id="MBE1492284.1"/>
    </source>
</evidence>
<evidence type="ECO:0000313" key="4">
    <source>
        <dbReference type="Proteomes" id="UP000649753"/>
    </source>
</evidence>
<dbReference type="PROSITE" id="PS50234">
    <property type="entry name" value="VWFA"/>
    <property type="match status" value="1"/>
</dbReference>
<dbReference type="Gene3D" id="3.40.50.410">
    <property type="entry name" value="von Willebrand factor, type A domain"/>
    <property type="match status" value="1"/>
</dbReference>
<dbReference type="InterPro" id="IPR036465">
    <property type="entry name" value="vWFA_dom_sf"/>
</dbReference>
<dbReference type="Proteomes" id="UP000649753">
    <property type="component" value="Unassembled WGS sequence"/>
</dbReference>
<dbReference type="AlphaFoldDB" id="A0A927RAD8"/>
<dbReference type="SMART" id="SM00327">
    <property type="entry name" value="VWA"/>
    <property type="match status" value="1"/>
</dbReference>
<evidence type="ECO:0000256" key="1">
    <source>
        <dbReference type="SAM" id="MobiDB-lite"/>
    </source>
</evidence>
<name>A0A927RAD8_9ACTN</name>
<dbReference type="SUPFAM" id="SSF53300">
    <property type="entry name" value="vWA-like"/>
    <property type="match status" value="1"/>
</dbReference>
<protein>
    <recommendedName>
        <fullName evidence="2">VWFA domain-containing protein</fullName>
    </recommendedName>
</protein>